<proteinExistence type="inferred from homology"/>
<keyword evidence="3 10" id="KW-0132">Cell division</keyword>
<dbReference type="GO" id="GO:0047480">
    <property type="term" value="F:UDP-N-acetylmuramoyl-tripeptide-D-alanyl-D-alanine ligase activity"/>
    <property type="evidence" value="ECO:0007669"/>
    <property type="project" value="UniProtKB-UniRule"/>
</dbReference>
<dbReference type="EC" id="6.3.2.10" evidence="10 11"/>
<comment type="similarity">
    <text evidence="10">Belongs to the MurCDEF family. MurF subfamily.</text>
</comment>
<keyword evidence="2 10" id="KW-0436">Ligase</keyword>
<dbReference type="HAMAP" id="MF_02019">
    <property type="entry name" value="MurF"/>
    <property type="match status" value="1"/>
</dbReference>
<dbReference type="OrthoDB" id="9801978at2"/>
<dbReference type="GO" id="GO:0008766">
    <property type="term" value="F:UDP-N-acetylmuramoylalanyl-D-glutamyl-2,6-diaminopimelate-D-alanyl-D-alanine ligase activity"/>
    <property type="evidence" value="ECO:0007669"/>
    <property type="project" value="RHEA"/>
</dbReference>
<evidence type="ECO:0000259" key="14">
    <source>
        <dbReference type="Pfam" id="PF08245"/>
    </source>
</evidence>
<name>A0A068RC98_9GAMM</name>
<dbReference type="InterPro" id="IPR000713">
    <property type="entry name" value="Mur_ligase_N"/>
</dbReference>
<evidence type="ECO:0000256" key="2">
    <source>
        <dbReference type="ARBA" id="ARBA00022598"/>
    </source>
</evidence>
<evidence type="ECO:0000313" key="15">
    <source>
        <dbReference type="EMBL" id="CDG47242.1"/>
    </source>
</evidence>
<dbReference type="Pfam" id="PF08245">
    <property type="entry name" value="Mur_ligase_M"/>
    <property type="match status" value="1"/>
</dbReference>
<evidence type="ECO:0000256" key="9">
    <source>
        <dbReference type="ARBA" id="ARBA00023316"/>
    </source>
</evidence>
<evidence type="ECO:0000256" key="8">
    <source>
        <dbReference type="ARBA" id="ARBA00023306"/>
    </source>
</evidence>
<dbReference type="Pfam" id="PF02875">
    <property type="entry name" value="Mur_ligase_C"/>
    <property type="match status" value="1"/>
</dbReference>
<dbReference type="Gene3D" id="3.90.190.20">
    <property type="entry name" value="Mur ligase, C-terminal domain"/>
    <property type="match status" value="1"/>
</dbReference>
<dbReference type="InterPro" id="IPR036615">
    <property type="entry name" value="Mur_ligase_C_dom_sf"/>
</dbReference>
<reference evidence="15" key="2">
    <citation type="journal article" date="2014" name="Genome Biol. Evol.">
        <title>Settling down: the genome of Serratia symbiotica from the aphid Cinara tujafilina zooms in on the process of accommodation to a cooperative intracellular life.</title>
        <authorList>
            <person name="Manzano-Marin A."/>
            <person name="Latorre A."/>
        </authorList>
    </citation>
    <scope>NUCLEOTIDE SEQUENCE</scope>
    <source>
        <strain evidence="15">SCt-VLC</strain>
    </source>
</reference>
<dbReference type="GO" id="GO:0005524">
    <property type="term" value="F:ATP binding"/>
    <property type="evidence" value="ECO:0007669"/>
    <property type="project" value="UniProtKB-UniRule"/>
</dbReference>
<dbReference type="RefSeq" id="WP_061769891.1">
    <property type="nucleotide sequence ID" value="NZ_FR904231.1"/>
</dbReference>
<comment type="subcellular location">
    <subcellularLocation>
        <location evidence="10 11">Cytoplasm</location>
    </subcellularLocation>
</comment>
<dbReference type="InterPro" id="IPR013221">
    <property type="entry name" value="Mur_ligase_cen"/>
</dbReference>
<evidence type="ECO:0000256" key="5">
    <source>
        <dbReference type="ARBA" id="ARBA00022840"/>
    </source>
</evidence>
<keyword evidence="5 10" id="KW-0067">ATP-binding</keyword>
<keyword evidence="8 10" id="KW-0131">Cell cycle</keyword>
<dbReference type="InterPro" id="IPR004101">
    <property type="entry name" value="Mur_ligase_C"/>
</dbReference>
<dbReference type="AlphaFoldDB" id="A0A068RC98"/>
<accession>A0A068RC98</accession>
<reference evidence="15" key="1">
    <citation type="submission" date="2013-06" db="EMBL/GenBank/DDBJ databases">
        <authorList>
            <person name="Mazano-Marin A."/>
        </authorList>
    </citation>
    <scope>NUCLEOTIDE SEQUENCE</scope>
    <source>
        <strain evidence="15">SCt-VLC</strain>
    </source>
</reference>
<evidence type="ECO:0000259" key="13">
    <source>
        <dbReference type="Pfam" id="PF02875"/>
    </source>
</evidence>
<dbReference type="SUPFAM" id="SSF53244">
    <property type="entry name" value="MurD-like peptide ligases, peptide-binding domain"/>
    <property type="match status" value="1"/>
</dbReference>
<dbReference type="Gene3D" id="3.40.1390.10">
    <property type="entry name" value="MurE/MurF, N-terminal domain"/>
    <property type="match status" value="1"/>
</dbReference>
<dbReference type="GO" id="GO:0009252">
    <property type="term" value="P:peptidoglycan biosynthetic process"/>
    <property type="evidence" value="ECO:0007669"/>
    <property type="project" value="UniProtKB-UniRule"/>
</dbReference>
<dbReference type="Pfam" id="PF01225">
    <property type="entry name" value="Mur_ligase"/>
    <property type="match status" value="1"/>
</dbReference>
<dbReference type="Gene3D" id="3.40.1190.10">
    <property type="entry name" value="Mur-like, catalytic domain"/>
    <property type="match status" value="1"/>
</dbReference>
<feature type="domain" description="Mur ligase N-terminal catalytic" evidence="12">
    <location>
        <begin position="26"/>
        <end position="91"/>
    </location>
</feature>
<dbReference type="NCBIfam" id="TIGR01143">
    <property type="entry name" value="murF"/>
    <property type="match status" value="1"/>
</dbReference>
<protein>
    <recommendedName>
        <fullName evidence="10 11">UDP-N-acetylmuramoyl-tripeptide--D-alanyl-D-alanine ligase</fullName>
        <ecNumber evidence="10 11">6.3.2.10</ecNumber>
    </recommendedName>
    <alternativeName>
        <fullName evidence="10">D-alanyl-D-alanine-adding enzyme</fullName>
    </alternativeName>
</protein>
<dbReference type="GO" id="GO:0071555">
    <property type="term" value="P:cell wall organization"/>
    <property type="evidence" value="ECO:0007669"/>
    <property type="project" value="UniProtKB-KW"/>
</dbReference>
<evidence type="ECO:0000259" key="12">
    <source>
        <dbReference type="Pfam" id="PF01225"/>
    </source>
</evidence>
<dbReference type="InterPro" id="IPR035911">
    <property type="entry name" value="MurE/MurF_N"/>
</dbReference>
<keyword evidence="9 10" id="KW-0961">Cell wall biogenesis/degradation</keyword>
<keyword evidence="4 10" id="KW-0547">Nucleotide-binding</keyword>
<dbReference type="GO" id="GO:0005737">
    <property type="term" value="C:cytoplasm"/>
    <property type="evidence" value="ECO:0007669"/>
    <property type="project" value="UniProtKB-SubCell"/>
</dbReference>
<evidence type="ECO:0000256" key="10">
    <source>
        <dbReference type="HAMAP-Rule" id="MF_02019"/>
    </source>
</evidence>
<evidence type="ECO:0000256" key="7">
    <source>
        <dbReference type="ARBA" id="ARBA00022984"/>
    </source>
</evidence>
<keyword evidence="6 10" id="KW-0133">Cell shape</keyword>
<feature type="domain" description="Mur ligase central" evidence="14">
    <location>
        <begin position="106"/>
        <end position="294"/>
    </location>
</feature>
<dbReference type="GO" id="GO:0051301">
    <property type="term" value="P:cell division"/>
    <property type="evidence" value="ECO:0007669"/>
    <property type="project" value="UniProtKB-KW"/>
</dbReference>
<evidence type="ECO:0000256" key="3">
    <source>
        <dbReference type="ARBA" id="ARBA00022618"/>
    </source>
</evidence>
<dbReference type="InterPro" id="IPR005863">
    <property type="entry name" value="UDP-N-AcMur_synth"/>
</dbReference>
<dbReference type="PANTHER" id="PTHR43024:SF1">
    <property type="entry name" value="UDP-N-ACETYLMURAMOYL-TRIPEPTIDE--D-ALANYL-D-ALANINE LIGASE"/>
    <property type="match status" value="1"/>
</dbReference>
<dbReference type="UniPathway" id="UPA00219"/>
<dbReference type="PANTHER" id="PTHR43024">
    <property type="entry name" value="UDP-N-ACETYLMURAMOYL-TRIPEPTIDE--D-ALANYL-D-ALANINE LIGASE"/>
    <property type="match status" value="1"/>
</dbReference>
<dbReference type="NCBIfam" id="NF008041">
    <property type="entry name" value="PRK10773.1"/>
    <property type="match status" value="1"/>
</dbReference>
<gene>
    <name evidence="10 15" type="primary">murF</name>
    <name evidence="15" type="ORF">SCTVLC_0482</name>
</gene>
<dbReference type="InterPro" id="IPR036565">
    <property type="entry name" value="Mur-like_cat_sf"/>
</dbReference>
<dbReference type="EMBL" id="FR904231">
    <property type="protein sequence ID" value="CDG47242.1"/>
    <property type="molecule type" value="Genomic_DNA"/>
</dbReference>
<evidence type="ECO:0000256" key="11">
    <source>
        <dbReference type="RuleBase" id="RU004136"/>
    </source>
</evidence>
<feature type="domain" description="Mur ligase C-terminal" evidence="13">
    <location>
        <begin position="322"/>
        <end position="436"/>
    </location>
</feature>
<keyword evidence="7 10" id="KW-0573">Peptidoglycan synthesis</keyword>
<dbReference type="SUPFAM" id="SSF53623">
    <property type="entry name" value="MurD-like peptide ligases, catalytic domain"/>
    <property type="match status" value="1"/>
</dbReference>
<organism evidence="15">
    <name type="scientific">Serratia symbiotica SCt-VLC</name>
    <dbReference type="NCBI Taxonomy" id="1347341"/>
    <lineage>
        <taxon>Bacteria</taxon>
        <taxon>Pseudomonadati</taxon>
        <taxon>Pseudomonadota</taxon>
        <taxon>Gammaproteobacteria</taxon>
        <taxon>Enterobacterales</taxon>
        <taxon>Yersiniaceae</taxon>
        <taxon>Serratia</taxon>
        <taxon>Serratia symbiotica</taxon>
    </lineage>
</organism>
<evidence type="ECO:0000256" key="6">
    <source>
        <dbReference type="ARBA" id="ARBA00022960"/>
    </source>
</evidence>
<feature type="binding site" evidence="10">
    <location>
        <begin position="107"/>
        <end position="113"/>
    </location>
    <ligand>
        <name>ATP</name>
        <dbReference type="ChEBI" id="CHEBI:30616"/>
    </ligand>
</feature>
<keyword evidence="1 10" id="KW-0963">Cytoplasm</keyword>
<evidence type="ECO:0000256" key="4">
    <source>
        <dbReference type="ARBA" id="ARBA00022741"/>
    </source>
</evidence>
<comment type="catalytic activity">
    <reaction evidence="10 11">
        <text>D-alanyl-D-alanine + UDP-N-acetyl-alpha-D-muramoyl-L-alanyl-gamma-D-glutamyl-meso-2,6-diaminopimelate + ATP = UDP-N-acetyl-alpha-D-muramoyl-L-alanyl-gamma-D-glutamyl-meso-2,6-diaminopimeloyl-D-alanyl-D-alanine + ADP + phosphate + H(+)</text>
        <dbReference type="Rhea" id="RHEA:28374"/>
        <dbReference type="ChEBI" id="CHEBI:15378"/>
        <dbReference type="ChEBI" id="CHEBI:30616"/>
        <dbReference type="ChEBI" id="CHEBI:43474"/>
        <dbReference type="ChEBI" id="CHEBI:57822"/>
        <dbReference type="ChEBI" id="CHEBI:61386"/>
        <dbReference type="ChEBI" id="CHEBI:83905"/>
        <dbReference type="ChEBI" id="CHEBI:456216"/>
        <dbReference type="EC" id="6.3.2.10"/>
    </reaction>
</comment>
<comment type="function">
    <text evidence="10 11">Involved in cell wall formation. Catalyzes the final step in the synthesis of UDP-N-acetylmuramoyl-pentapeptide, the precursor of murein.</text>
</comment>
<evidence type="ECO:0000256" key="1">
    <source>
        <dbReference type="ARBA" id="ARBA00022490"/>
    </source>
</evidence>
<dbReference type="InterPro" id="IPR051046">
    <property type="entry name" value="MurCDEF_CellWall_CoF430Synth"/>
</dbReference>
<sequence length="453" mass="47331">MIPVSLLVLAEILSAELIGADSQIIEVKTDTRKVTVGCLFVALKGERFDAHDFAAAAVAAGAGALLVSQRLALDAPQLVVADTRLALGQLAAWVRQQVPARVVALTGSSGKTSVKEMTAAILSECGDVLYTAGNFNNDIGVPLTLLRLQPQHDFAVIELGANHIGEIAYTSALARPQAALINNLAAAHLEGFGSLAGVAQAKGEIFTGLPTAGVAIINADNNDWPHWQSMLDGKTVWCFSPQATAGVEFFASEVRGDGNGTQFQLHSPFGSAEIVLPLLGRHNVANALAAAALAMSVGASLKAVRQGLSQLQAVPGRMLPIVLAANKLLLDDSYNANVGSMTTAAQVLAEMPGYRVMVVGDMDELGAEAQECHRQVGEAARRAGIDKVISVGGLSRVLSVASGNGEHYQDKAAVIARVAELLAEHEVMTVLIKGSRRAAMEQVVCALQEKTPC</sequence>
<dbReference type="SUPFAM" id="SSF63418">
    <property type="entry name" value="MurE/MurF N-terminal domain"/>
    <property type="match status" value="1"/>
</dbReference>
<dbReference type="GO" id="GO:0008360">
    <property type="term" value="P:regulation of cell shape"/>
    <property type="evidence" value="ECO:0007669"/>
    <property type="project" value="UniProtKB-KW"/>
</dbReference>
<comment type="pathway">
    <text evidence="10 11">Cell wall biogenesis; peptidoglycan biosynthesis.</text>
</comment>